<dbReference type="EMBL" id="BMZR01000002">
    <property type="protein sequence ID" value="GHD30716.1"/>
    <property type="molecule type" value="Genomic_DNA"/>
</dbReference>
<reference evidence="3" key="1">
    <citation type="journal article" date="2019" name="Int. J. Syst. Evol. Microbiol.">
        <title>The Global Catalogue of Microorganisms (GCM) 10K type strain sequencing project: providing services to taxonomists for standard genome sequencing and annotation.</title>
        <authorList>
            <consortium name="The Broad Institute Genomics Platform"/>
            <consortium name="The Broad Institute Genome Sequencing Center for Infectious Disease"/>
            <person name="Wu L."/>
            <person name="Ma J."/>
        </authorList>
    </citation>
    <scope>NUCLEOTIDE SEQUENCE [LARGE SCALE GENOMIC DNA]</scope>
    <source>
        <strain evidence="3">KCTC 42280</strain>
    </source>
</reference>
<organism evidence="2 3">
    <name type="scientific">Psychrobacter glaciei</name>
    <dbReference type="NCBI Taxonomy" id="619771"/>
    <lineage>
        <taxon>Bacteria</taxon>
        <taxon>Pseudomonadati</taxon>
        <taxon>Pseudomonadota</taxon>
        <taxon>Gammaproteobacteria</taxon>
        <taxon>Moraxellales</taxon>
        <taxon>Moraxellaceae</taxon>
        <taxon>Psychrobacter</taxon>
    </lineage>
</organism>
<feature type="compositionally biased region" description="Low complexity" evidence="1">
    <location>
        <begin position="74"/>
        <end position="132"/>
    </location>
</feature>
<proteinExistence type="predicted"/>
<comment type="caution">
    <text evidence="2">The sequence shown here is derived from an EMBL/GenBank/DDBJ whole genome shotgun (WGS) entry which is preliminary data.</text>
</comment>
<accession>A0ABQ3GS93</accession>
<evidence type="ECO:0008006" key="4">
    <source>
        <dbReference type="Google" id="ProtNLM"/>
    </source>
</evidence>
<feature type="region of interest" description="Disordered" evidence="1">
    <location>
        <begin position="59"/>
        <end position="132"/>
    </location>
</feature>
<evidence type="ECO:0000313" key="2">
    <source>
        <dbReference type="EMBL" id="GHD30716.1"/>
    </source>
</evidence>
<sequence length="132" mass="13260">MYFIEDVGMKKTVLSTVLSTAFIVALGASVSACGGGKEHEVYAKDRVDEAAALAIKNGPPAEEMEFPETAPMPAADMTADGTAVDGATTAEAGMADTDMAEATATDSADTAAAPTTDSTDMATEDAAATTAE</sequence>
<gene>
    <name evidence="2" type="ORF">GCM10016272_11770</name>
</gene>
<dbReference type="Proteomes" id="UP000610203">
    <property type="component" value="Unassembled WGS sequence"/>
</dbReference>
<evidence type="ECO:0000313" key="3">
    <source>
        <dbReference type="Proteomes" id="UP000610203"/>
    </source>
</evidence>
<evidence type="ECO:0000256" key="1">
    <source>
        <dbReference type="SAM" id="MobiDB-lite"/>
    </source>
</evidence>
<name>A0ABQ3GS93_9GAMM</name>
<protein>
    <recommendedName>
        <fullName evidence="4">Lipoprotein</fullName>
    </recommendedName>
</protein>
<keyword evidence="3" id="KW-1185">Reference proteome</keyword>